<evidence type="ECO:0000313" key="4">
    <source>
        <dbReference type="Proteomes" id="UP001602245"/>
    </source>
</evidence>
<evidence type="ECO:0000259" key="2">
    <source>
        <dbReference type="Pfam" id="PF20005"/>
    </source>
</evidence>
<evidence type="ECO:0000313" key="3">
    <source>
        <dbReference type="EMBL" id="MFF5290786.1"/>
    </source>
</evidence>
<gene>
    <name evidence="3" type="ORF">ACFY35_15180</name>
</gene>
<organism evidence="3 4">
    <name type="scientific">Paractinoplanes globisporus</name>
    <dbReference type="NCBI Taxonomy" id="113565"/>
    <lineage>
        <taxon>Bacteria</taxon>
        <taxon>Bacillati</taxon>
        <taxon>Actinomycetota</taxon>
        <taxon>Actinomycetes</taxon>
        <taxon>Micromonosporales</taxon>
        <taxon>Micromonosporaceae</taxon>
        <taxon>Paractinoplanes</taxon>
    </lineage>
</organism>
<dbReference type="Proteomes" id="UP001602245">
    <property type="component" value="Unassembled WGS sequence"/>
</dbReference>
<dbReference type="InterPro" id="IPR045486">
    <property type="entry name" value="fvmX7"/>
</dbReference>
<evidence type="ECO:0000256" key="1">
    <source>
        <dbReference type="SAM" id="MobiDB-lite"/>
    </source>
</evidence>
<accession>A0ABW6WBU6</accession>
<sequence length="562" mass="59544">MTSPREAAGRPLQYIEPLSNPVPPPVQRPAPPTVTPPAPPPVPDVVYAGRFATASGALAFVGVLRATRAAAEITPLRAGENGDWWVTVPIELELGRQLARMASATPYVLVGGALLPDLGYGPPPEPGPPSEAGADDAVELGGLVRTEVLTLLRAAGVRRVPVRPIDQLHLLLGGADTAHVIRRAIDLGLSVRHRPVRLHPLFATGNSNGNEPAEPATMIELVVAAPQDTLPPALVTALTRDPTLVACRAAGGRHELLIEHAVAAPLADHVLAGLVDAGTWVLATSPFGCRRLEPLGDFTDSAGLVRVAEDYPLAEEELAASPLETRLPAVRVVPRRTPYRVLDAVLFDDAELPTARLLLEGDPLAETAQIVRGRDRHLLIAPGGVLERVPAGLPLYAVGPGPLYLPLGYALRPDVPASARRELFGADQDRAVVLTPQGGWAFDLGAAVPVWALWVGELPEVVTQAADGDLRALLDGVRPDPVQPATLPATEPARGRSNTASWWRLRRGGSDETATPGTWHEQALKAELAGRLEEAAGLHRRNGSLLRAARLYERAALQAEGR</sequence>
<name>A0ABW6WBU6_9ACTN</name>
<feature type="domain" description="FtsH ternary system" evidence="2">
    <location>
        <begin position="48"/>
        <end position="467"/>
    </location>
</feature>
<proteinExistence type="predicted"/>
<protein>
    <recommendedName>
        <fullName evidence="2">FtsH ternary system domain-containing protein</fullName>
    </recommendedName>
</protein>
<reference evidence="3 4" key="1">
    <citation type="submission" date="2024-10" db="EMBL/GenBank/DDBJ databases">
        <title>The Natural Products Discovery Center: Release of the First 8490 Sequenced Strains for Exploring Actinobacteria Biosynthetic Diversity.</title>
        <authorList>
            <person name="Kalkreuter E."/>
            <person name="Kautsar S.A."/>
            <person name="Yang D."/>
            <person name="Bader C.D."/>
            <person name="Teijaro C.N."/>
            <person name="Fluegel L."/>
            <person name="Davis C.M."/>
            <person name="Simpson J.R."/>
            <person name="Lauterbach L."/>
            <person name="Steele A.D."/>
            <person name="Gui C."/>
            <person name="Meng S."/>
            <person name="Li G."/>
            <person name="Viehrig K."/>
            <person name="Ye F."/>
            <person name="Su P."/>
            <person name="Kiefer A.F."/>
            <person name="Nichols A."/>
            <person name="Cepeda A.J."/>
            <person name="Yan W."/>
            <person name="Fan B."/>
            <person name="Jiang Y."/>
            <person name="Adhikari A."/>
            <person name="Zheng C.-J."/>
            <person name="Schuster L."/>
            <person name="Cowan T.M."/>
            <person name="Smanski M.J."/>
            <person name="Chevrette M.G."/>
            <person name="De Carvalho L.P.S."/>
            <person name="Shen B."/>
        </authorList>
    </citation>
    <scope>NUCLEOTIDE SEQUENCE [LARGE SCALE GENOMIC DNA]</scope>
    <source>
        <strain evidence="3 4">NPDC000087</strain>
    </source>
</reference>
<keyword evidence="4" id="KW-1185">Reference proteome</keyword>
<feature type="compositionally biased region" description="Pro residues" evidence="1">
    <location>
        <begin position="20"/>
        <end position="37"/>
    </location>
</feature>
<feature type="region of interest" description="Disordered" evidence="1">
    <location>
        <begin position="1"/>
        <end position="37"/>
    </location>
</feature>
<comment type="caution">
    <text evidence="3">The sequence shown here is derived from an EMBL/GenBank/DDBJ whole genome shotgun (WGS) entry which is preliminary data.</text>
</comment>
<dbReference type="EMBL" id="JBIAZU010000002">
    <property type="protein sequence ID" value="MFF5290786.1"/>
    <property type="molecule type" value="Genomic_DNA"/>
</dbReference>
<dbReference type="Pfam" id="PF20005">
    <property type="entry name" value="fvmX7"/>
    <property type="match status" value="1"/>
</dbReference>
<dbReference type="RefSeq" id="WP_020510221.1">
    <property type="nucleotide sequence ID" value="NZ_JBIAZU010000002.1"/>
</dbReference>